<dbReference type="RefSeq" id="WP_109236785.1">
    <property type="nucleotide sequence ID" value="NZ_BMXZ01000005.1"/>
</dbReference>
<comment type="caution">
    <text evidence="2">The sequence shown here is derived from an EMBL/GenBank/DDBJ whole genome shotgun (WGS) entry which is preliminary data.</text>
</comment>
<protein>
    <submittedName>
        <fullName evidence="2">Uncharacterized protein</fullName>
    </submittedName>
</protein>
<feature type="transmembrane region" description="Helical" evidence="1">
    <location>
        <begin position="35"/>
        <end position="58"/>
    </location>
</feature>
<dbReference type="EMBL" id="QEWR01000006">
    <property type="protein sequence ID" value="PWD82396.1"/>
    <property type="molecule type" value="Genomic_DNA"/>
</dbReference>
<feature type="transmembrane region" description="Helical" evidence="1">
    <location>
        <begin position="6"/>
        <end position="23"/>
    </location>
</feature>
<keyword evidence="1" id="KW-0472">Membrane</keyword>
<reference evidence="2 3" key="1">
    <citation type="journal article" date="2018" name="Genome Announc.">
        <title>Ignatzschineria cameli sp. nov., isolated from necrotic foot tissue of dromedaries (Camelus dromedarius) and associated maggots (Wohlfahrtia species) in Dubai.</title>
        <authorList>
            <person name="Tsang C.C."/>
            <person name="Tang J.Y."/>
            <person name="Fong J.Y."/>
            <person name="Kinne J."/>
            <person name="Lee H.H."/>
            <person name="Joseph M."/>
            <person name="Jose S."/>
            <person name="Schuster R.K."/>
            <person name="Tang Y."/>
            <person name="Sivakumar S."/>
            <person name="Chen J.H."/>
            <person name="Teng J.L."/>
            <person name="Lau S.K."/>
            <person name="Wernery U."/>
            <person name="Woo P.C."/>
        </authorList>
    </citation>
    <scope>NUCLEOTIDE SEQUENCE [LARGE SCALE GENOMIC DNA]</scope>
    <source>
        <strain evidence="2 3">KCTC 22643</strain>
    </source>
</reference>
<dbReference type="Proteomes" id="UP000244948">
    <property type="component" value="Unassembled WGS sequence"/>
</dbReference>
<sequence length="150" mass="16817">MTVLIILGVVLGILLFMGAIYLFNQHCEDKFGYQFLTMGATGFLGIGAAIFYGGLKWYQSSLTGTGSEFLGLEVNRETLNGLVVMGIAIILYLFVAIVNYKETDWLYGTIGTTLQFLLLPLFAYVGLYLMILYFFIIICFGYITNMFSRN</sequence>
<name>A0A2U2AIA6_9GAMM</name>
<feature type="transmembrane region" description="Helical" evidence="1">
    <location>
        <begin position="78"/>
        <end position="98"/>
    </location>
</feature>
<keyword evidence="1" id="KW-1133">Transmembrane helix</keyword>
<keyword evidence="1" id="KW-0812">Transmembrane</keyword>
<proteinExistence type="predicted"/>
<dbReference type="AlphaFoldDB" id="A0A2U2AIA6"/>
<gene>
    <name evidence="2" type="ORF">DC082_09570</name>
</gene>
<keyword evidence="3" id="KW-1185">Reference proteome</keyword>
<feature type="transmembrane region" description="Helical" evidence="1">
    <location>
        <begin position="131"/>
        <end position="148"/>
    </location>
</feature>
<organism evidence="2 3">
    <name type="scientific">Ignatzschineria indica</name>
    <dbReference type="NCBI Taxonomy" id="472583"/>
    <lineage>
        <taxon>Bacteria</taxon>
        <taxon>Pseudomonadati</taxon>
        <taxon>Pseudomonadota</taxon>
        <taxon>Gammaproteobacteria</taxon>
        <taxon>Cardiobacteriales</taxon>
        <taxon>Ignatzschineriaceae</taxon>
        <taxon>Ignatzschineria</taxon>
    </lineage>
</organism>
<evidence type="ECO:0000256" key="1">
    <source>
        <dbReference type="SAM" id="Phobius"/>
    </source>
</evidence>
<evidence type="ECO:0000313" key="3">
    <source>
        <dbReference type="Proteomes" id="UP000244948"/>
    </source>
</evidence>
<evidence type="ECO:0000313" key="2">
    <source>
        <dbReference type="EMBL" id="PWD82396.1"/>
    </source>
</evidence>
<accession>A0A2U2AIA6</accession>